<dbReference type="GO" id="GO:0005525">
    <property type="term" value="F:GTP binding"/>
    <property type="evidence" value="ECO:0007669"/>
    <property type="project" value="UniProtKB-KW"/>
</dbReference>
<dbReference type="PROSITE" id="PS50181">
    <property type="entry name" value="FBOX"/>
    <property type="match status" value="1"/>
</dbReference>
<dbReference type="EMBL" id="HBIZ01001435">
    <property type="protein sequence ID" value="CAE0748224.1"/>
    <property type="molecule type" value="Transcribed_RNA"/>
</dbReference>
<sequence length="331" mass="36930">MASMSVPKSKAPSGGFYRLWNDSPKPRDRQMFQSQRENIHFAWALLPDDAAAMVFRHLDAESLSRVPIVCTAWRRIERLFQPSLWQPHAPHAAHAKATLVRRKLLLTRGDERMDVVSGGRSTIGYWSVVQQLPPIARIRSMLDALAPRRFKVLLTGLSGSGKSAFVDRFMGRDACTHPHTLRTEHIFFGGAEIDLWDAHMREVAIVRESTSRRVLFGGCSEAVDGIVFVADGSRRHEEAVELHAAVLAATELKRLPLLVLANKQDLWGAAPAELAASLVLHTVRDRRWRVAAASCVAPNDLQHACMLPIPPWLEFGIFGGMGWLIEQMRGA</sequence>
<name>A0A6S9PM55_CHRCT</name>
<dbReference type="PANTHER" id="PTHR45697">
    <property type="entry name" value="ADP-RIBOSYLATION FACTOR-LIKE PROTEIN 2-RELATED"/>
    <property type="match status" value="1"/>
</dbReference>
<evidence type="ECO:0000256" key="1">
    <source>
        <dbReference type="ARBA" id="ARBA00022741"/>
    </source>
</evidence>
<dbReference type="InterPro" id="IPR044612">
    <property type="entry name" value="ARL2/3"/>
</dbReference>
<protein>
    <recommendedName>
        <fullName evidence="5">F-box domain-containing protein</fullName>
    </recommendedName>
</protein>
<dbReference type="Gene3D" id="3.40.50.300">
    <property type="entry name" value="P-loop containing nucleotide triphosphate hydrolases"/>
    <property type="match status" value="1"/>
</dbReference>
<dbReference type="Pfam" id="PF12937">
    <property type="entry name" value="F-box-like"/>
    <property type="match status" value="1"/>
</dbReference>
<gene>
    <name evidence="6" type="ORF">PCAR00345_LOCUS806</name>
    <name evidence="7" type="ORF">PCAR00345_LOCUS807</name>
</gene>
<keyword evidence="4" id="KW-0460">Magnesium</keyword>
<dbReference type="SUPFAM" id="SSF81383">
    <property type="entry name" value="F-box domain"/>
    <property type="match status" value="1"/>
</dbReference>
<dbReference type="PRINTS" id="PR00449">
    <property type="entry name" value="RASTRNSFRMNG"/>
</dbReference>
<dbReference type="Gene3D" id="1.20.1280.50">
    <property type="match status" value="1"/>
</dbReference>
<dbReference type="Pfam" id="PF00025">
    <property type="entry name" value="Arf"/>
    <property type="match status" value="1"/>
</dbReference>
<evidence type="ECO:0000256" key="3">
    <source>
        <dbReference type="PIRSR" id="PIRSR606689-1"/>
    </source>
</evidence>
<keyword evidence="4" id="KW-0479">Metal-binding</keyword>
<dbReference type="GO" id="GO:0003924">
    <property type="term" value="F:GTPase activity"/>
    <property type="evidence" value="ECO:0007669"/>
    <property type="project" value="InterPro"/>
</dbReference>
<dbReference type="SMART" id="SM00177">
    <property type="entry name" value="ARF"/>
    <property type="match status" value="1"/>
</dbReference>
<dbReference type="SUPFAM" id="SSF52540">
    <property type="entry name" value="P-loop containing nucleoside triphosphate hydrolases"/>
    <property type="match status" value="1"/>
</dbReference>
<evidence type="ECO:0000313" key="6">
    <source>
        <dbReference type="EMBL" id="CAE0748224.1"/>
    </source>
</evidence>
<evidence type="ECO:0000259" key="5">
    <source>
        <dbReference type="PROSITE" id="PS50181"/>
    </source>
</evidence>
<feature type="binding site" evidence="3">
    <location>
        <begin position="156"/>
        <end position="163"/>
    </location>
    <ligand>
        <name>GTP</name>
        <dbReference type="ChEBI" id="CHEBI:37565"/>
    </ligand>
</feature>
<evidence type="ECO:0000256" key="4">
    <source>
        <dbReference type="PIRSR" id="PIRSR606689-2"/>
    </source>
</evidence>
<dbReference type="InterPro" id="IPR001810">
    <property type="entry name" value="F-box_dom"/>
</dbReference>
<dbReference type="InterPro" id="IPR036047">
    <property type="entry name" value="F-box-like_dom_sf"/>
</dbReference>
<dbReference type="GO" id="GO:0046872">
    <property type="term" value="F:metal ion binding"/>
    <property type="evidence" value="ECO:0007669"/>
    <property type="project" value="UniProtKB-KW"/>
</dbReference>
<evidence type="ECO:0000313" key="7">
    <source>
        <dbReference type="EMBL" id="CAE0748225.1"/>
    </source>
</evidence>
<dbReference type="AlphaFoldDB" id="A0A6S9PM55"/>
<dbReference type="InterPro" id="IPR027417">
    <property type="entry name" value="P-loop_NTPase"/>
</dbReference>
<feature type="binding site" evidence="4">
    <location>
        <position position="163"/>
    </location>
    <ligand>
        <name>Mg(2+)</name>
        <dbReference type="ChEBI" id="CHEBI:18420"/>
    </ligand>
</feature>
<accession>A0A6S9PM55</accession>
<organism evidence="7">
    <name type="scientific">Chrysotila carterae</name>
    <name type="common">Marine alga</name>
    <name type="synonym">Syracosphaera carterae</name>
    <dbReference type="NCBI Taxonomy" id="13221"/>
    <lineage>
        <taxon>Eukaryota</taxon>
        <taxon>Haptista</taxon>
        <taxon>Haptophyta</taxon>
        <taxon>Prymnesiophyceae</taxon>
        <taxon>Isochrysidales</taxon>
        <taxon>Isochrysidaceae</taxon>
        <taxon>Chrysotila</taxon>
    </lineage>
</organism>
<dbReference type="InterPro" id="IPR006689">
    <property type="entry name" value="Small_GTPase_ARF/SAR"/>
</dbReference>
<feature type="binding site" evidence="3">
    <location>
        <begin position="262"/>
        <end position="265"/>
    </location>
    <ligand>
        <name>GTP</name>
        <dbReference type="ChEBI" id="CHEBI:37565"/>
    </ligand>
</feature>
<evidence type="ECO:0000256" key="2">
    <source>
        <dbReference type="ARBA" id="ARBA00023134"/>
    </source>
</evidence>
<proteinExistence type="predicted"/>
<dbReference type="EMBL" id="HBIZ01001436">
    <property type="protein sequence ID" value="CAE0748225.1"/>
    <property type="molecule type" value="Transcribed_RNA"/>
</dbReference>
<keyword evidence="1 3" id="KW-0547">Nucleotide-binding</keyword>
<keyword evidence="2 3" id="KW-0342">GTP-binding</keyword>
<reference evidence="7" key="1">
    <citation type="submission" date="2021-01" db="EMBL/GenBank/DDBJ databases">
        <authorList>
            <person name="Corre E."/>
            <person name="Pelletier E."/>
            <person name="Niang G."/>
            <person name="Scheremetjew M."/>
            <person name="Finn R."/>
            <person name="Kale V."/>
            <person name="Holt S."/>
            <person name="Cochrane G."/>
            <person name="Meng A."/>
            <person name="Brown T."/>
            <person name="Cohen L."/>
        </authorList>
    </citation>
    <scope>NUCLEOTIDE SEQUENCE</scope>
    <source>
        <strain evidence="7">CCMP645</strain>
    </source>
</reference>
<feature type="domain" description="F-box" evidence="5">
    <location>
        <begin position="40"/>
        <end position="88"/>
    </location>
</feature>